<organism evidence="1">
    <name type="scientific">Morchella brunnea</name>
    <dbReference type="NCBI Taxonomy" id="1174671"/>
    <lineage>
        <taxon>Eukaryota</taxon>
        <taxon>Fungi</taxon>
        <taxon>Dikarya</taxon>
        <taxon>Ascomycota</taxon>
        <taxon>Pezizomycotina</taxon>
        <taxon>Pezizomycetes</taxon>
        <taxon>Pezizales</taxon>
        <taxon>Morchellaceae</taxon>
        <taxon>Morchella</taxon>
    </lineage>
</organism>
<geneLocation type="mitochondrion" evidence="1"/>
<name>A0A8K1MH69_9PEZI</name>
<dbReference type="RefSeq" id="YP_010218592.1">
    <property type="nucleotide sequence ID" value="NC_058917.1"/>
</dbReference>
<dbReference type="GeneID" id="68665088"/>
<accession>A0A8K1MH69</accession>
<protein>
    <submittedName>
        <fullName evidence="1">Uncharacterized protein</fullName>
    </submittedName>
</protein>
<sequence length="128" mass="13689">MHILRTRNHEAAPAHFLCFFGDGRRRYSLPPPPFGVEEEQGSSGGVRGGPVEGGCHRARATANNNNSPAGLGCLQSCHLVGVYAGKIREDSILGGSRLAVFSVGRPAGSNVHIHHISVCNRSRHRVDT</sequence>
<reference evidence="1" key="1">
    <citation type="submission" date="2021-01" db="EMBL/GenBank/DDBJ databases">
        <authorList>
            <person name="Sun H.-H."/>
            <person name="Zhang S."/>
            <person name="Zhang Y.-J."/>
        </authorList>
    </citation>
    <scope>NUCLEOTIDE SEQUENCE</scope>
    <source>
        <strain evidence="1">CMM1</strain>
    </source>
</reference>
<dbReference type="AlphaFoldDB" id="A0A8K1MH69"/>
<evidence type="ECO:0000313" key="1">
    <source>
        <dbReference type="EMBL" id="UBU98356.1"/>
    </source>
</evidence>
<keyword evidence="1" id="KW-0496">Mitochondrion</keyword>
<gene>
    <name evidence="1" type="primary">orf128A</name>
</gene>
<proteinExistence type="predicted"/>
<dbReference type="EMBL" id="MW538937">
    <property type="protein sequence ID" value="UBU98356.1"/>
    <property type="molecule type" value="Genomic_DNA"/>
</dbReference>